<reference evidence="1" key="2">
    <citation type="submission" date="2023-05" db="EMBL/GenBank/DDBJ databases">
        <authorList>
            <person name="Fouks B."/>
        </authorList>
    </citation>
    <scope>NUCLEOTIDE SEQUENCE</scope>
    <source>
        <strain evidence="1">Stay&amp;Tobe</strain>
        <tissue evidence="1">Testes</tissue>
    </source>
</reference>
<evidence type="ECO:0000313" key="1">
    <source>
        <dbReference type="EMBL" id="KAJ9600522.1"/>
    </source>
</evidence>
<dbReference type="Proteomes" id="UP001233999">
    <property type="component" value="Unassembled WGS sequence"/>
</dbReference>
<dbReference type="EMBL" id="JASPKZ010000401">
    <property type="protein sequence ID" value="KAJ9600522.1"/>
    <property type="molecule type" value="Genomic_DNA"/>
</dbReference>
<feature type="non-terminal residue" evidence="1">
    <location>
        <position position="72"/>
    </location>
</feature>
<accession>A0AAD8ESW7</accession>
<comment type="caution">
    <text evidence="1">The sequence shown here is derived from an EMBL/GenBank/DDBJ whole genome shotgun (WGS) entry which is preliminary data.</text>
</comment>
<evidence type="ECO:0000313" key="2">
    <source>
        <dbReference type="Proteomes" id="UP001233999"/>
    </source>
</evidence>
<keyword evidence="2" id="KW-1185">Reference proteome</keyword>
<gene>
    <name evidence="1" type="ORF">L9F63_026340</name>
</gene>
<proteinExistence type="predicted"/>
<dbReference type="AlphaFoldDB" id="A0AAD8ESW7"/>
<feature type="non-terminal residue" evidence="1">
    <location>
        <position position="1"/>
    </location>
</feature>
<organism evidence="1 2">
    <name type="scientific">Diploptera punctata</name>
    <name type="common">Pacific beetle cockroach</name>
    <dbReference type="NCBI Taxonomy" id="6984"/>
    <lineage>
        <taxon>Eukaryota</taxon>
        <taxon>Metazoa</taxon>
        <taxon>Ecdysozoa</taxon>
        <taxon>Arthropoda</taxon>
        <taxon>Hexapoda</taxon>
        <taxon>Insecta</taxon>
        <taxon>Pterygota</taxon>
        <taxon>Neoptera</taxon>
        <taxon>Polyneoptera</taxon>
        <taxon>Dictyoptera</taxon>
        <taxon>Blattodea</taxon>
        <taxon>Blaberoidea</taxon>
        <taxon>Blaberidae</taxon>
        <taxon>Diplopterinae</taxon>
        <taxon>Diploptera</taxon>
    </lineage>
</organism>
<name>A0AAD8ESW7_DIPPU</name>
<sequence length="72" mass="8718">LLQFSYWPLPKHILHHHFLRYTFFIHYLNVSQIPLLYLILHLPFSFTVQVSLPYTNIELCRFYNSPALSLEL</sequence>
<protein>
    <submittedName>
        <fullName evidence="1">Uncharacterized protein</fullName>
    </submittedName>
</protein>
<reference evidence="1" key="1">
    <citation type="journal article" date="2023" name="IScience">
        <title>Live-bearing cockroach genome reveals convergent evolutionary mechanisms linked to viviparity in insects and beyond.</title>
        <authorList>
            <person name="Fouks B."/>
            <person name="Harrison M.C."/>
            <person name="Mikhailova A.A."/>
            <person name="Marchal E."/>
            <person name="English S."/>
            <person name="Carruthers M."/>
            <person name="Jennings E.C."/>
            <person name="Chiamaka E.L."/>
            <person name="Frigard R.A."/>
            <person name="Pippel M."/>
            <person name="Attardo G.M."/>
            <person name="Benoit J.B."/>
            <person name="Bornberg-Bauer E."/>
            <person name="Tobe S.S."/>
        </authorList>
    </citation>
    <scope>NUCLEOTIDE SEQUENCE</scope>
    <source>
        <strain evidence="1">Stay&amp;Tobe</strain>
    </source>
</reference>